<comment type="caution">
    <text evidence="6">The sequence shown here is derived from an EMBL/GenBank/DDBJ whole genome shotgun (WGS) entry which is preliminary data.</text>
</comment>
<dbReference type="NCBIfam" id="TIGR00246">
    <property type="entry name" value="tRNA_RlmH_YbeA"/>
    <property type="match status" value="1"/>
</dbReference>
<feature type="binding site" evidence="5">
    <location>
        <position position="104"/>
    </location>
    <ligand>
        <name>S-adenosyl-L-methionine</name>
        <dbReference type="ChEBI" id="CHEBI:59789"/>
    </ligand>
</feature>
<dbReference type="CDD" id="cd18081">
    <property type="entry name" value="RlmH-like"/>
    <property type="match status" value="1"/>
</dbReference>
<comment type="catalytic activity">
    <reaction evidence="5">
        <text>pseudouridine(1915) in 23S rRNA + S-adenosyl-L-methionine = N(3)-methylpseudouridine(1915) in 23S rRNA + S-adenosyl-L-homocysteine + H(+)</text>
        <dbReference type="Rhea" id="RHEA:42752"/>
        <dbReference type="Rhea" id="RHEA-COMP:10221"/>
        <dbReference type="Rhea" id="RHEA-COMP:10222"/>
        <dbReference type="ChEBI" id="CHEBI:15378"/>
        <dbReference type="ChEBI" id="CHEBI:57856"/>
        <dbReference type="ChEBI" id="CHEBI:59789"/>
        <dbReference type="ChEBI" id="CHEBI:65314"/>
        <dbReference type="ChEBI" id="CHEBI:74486"/>
        <dbReference type="EC" id="2.1.1.177"/>
    </reaction>
</comment>
<comment type="subcellular location">
    <subcellularLocation>
        <location evidence="5">Cytoplasm</location>
    </subcellularLocation>
</comment>
<dbReference type="SUPFAM" id="SSF75217">
    <property type="entry name" value="alpha/beta knot"/>
    <property type="match status" value="1"/>
</dbReference>
<dbReference type="EMBL" id="JBDKXB010000002">
    <property type="protein sequence ID" value="MEY6431219.1"/>
    <property type="molecule type" value="Genomic_DNA"/>
</dbReference>
<dbReference type="Gene3D" id="3.40.1280.10">
    <property type="match status" value="1"/>
</dbReference>
<dbReference type="InterPro" id="IPR003742">
    <property type="entry name" value="RlmH-like"/>
</dbReference>
<sequence length="156" mass="17403">MRIHLLGVGRRMPDWVQAGFDEYARRLPPECALRLIEIEPAHRGKATSTSKAIREEGERLLKAVPKGAGIIALDQRGRAWSTERLADELRGWLAGGRDQALLVGGADGLAEDCLARADQHWSLSTLTFPHPLVRILVAEQVYRAWTLVQGHPYHRA</sequence>
<gene>
    <name evidence="5 6" type="primary">rlmH</name>
    <name evidence="6" type="ORF">ABC977_02220</name>
</gene>
<keyword evidence="3 5" id="KW-0949">S-adenosyl-L-methionine</keyword>
<keyword evidence="5" id="KW-0698">rRNA processing</keyword>
<feature type="binding site" evidence="5">
    <location>
        <begin position="123"/>
        <end position="128"/>
    </location>
    <ligand>
        <name>S-adenosyl-L-methionine</name>
        <dbReference type="ChEBI" id="CHEBI:59789"/>
    </ligand>
</feature>
<comment type="similarity">
    <text evidence="4 5">Belongs to the RNA methyltransferase RlmH family.</text>
</comment>
<comment type="subunit">
    <text evidence="5">Homodimer.</text>
</comment>
<keyword evidence="7" id="KW-1185">Reference proteome</keyword>
<evidence type="ECO:0000256" key="2">
    <source>
        <dbReference type="ARBA" id="ARBA00022679"/>
    </source>
</evidence>
<name>A0ABV4B9Z7_9GAMM</name>
<dbReference type="Proteomes" id="UP001564408">
    <property type="component" value="Unassembled WGS sequence"/>
</dbReference>
<dbReference type="PANTHER" id="PTHR33603">
    <property type="entry name" value="METHYLTRANSFERASE"/>
    <property type="match status" value="1"/>
</dbReference>
<dbReference type="PANTHER" id="PTHR33603:SF1">
    <property type="entry name" value="RIBOSOMAL RNA LARGE SUBUNIT METHYLTRANSFERASE H"/>
    <property type="match status" value="1"/>
</dbReference>
<reference evidence="6 7" key="1">
    <citation type="submission" date="2024-05" db="EMBL/GenBank/DDBJ databases">
        <title>Genome Sequence and Characterization of the New Strain Purple Sulfur Bacterium of Genus Thioalkalicoccus.</title>
        <authorList>
            <person name="Bryantseva I.A."/>
            <person name="Kyndt J.A."/>
            <person name="Imhoff J.F."/>
        </authorList>
    </citation>
    <scope>NUCLEOTIDE SEQUENCE [LARGE SCALE GENOMIC DNA]</scope>
    <source>
        <strain evidence="6 7">Um2</strain>
    </source>
</reference>
<dbReference type="InterPro" id="IPR029026">
    <property type="entry name" value="tRNA_m1G_MTases_N"/>
</dbReference>
<evidence type="ECO:0000313" key="7">
    <source>
        <dbReference type="Proteomes" id="UP001564408"/>
    </source>
</evidence>
<evidence type="ECO:0000313" key="6">
    <source>
        <dbReference type="EMBL" id="MEY6431219.1"/>
    </source>
</evidence>
<protein>
    <recommendedName>
        <fullName evidence="5">Ribosomal RNA large subunit methyltransferase H</fullName>
        <ecNumber evidence="5">2.1.1.177</ecNumber>
    </recommendedName>
    <alternativeName>
        <fullName evidence="5">23S rRNA (pseudouridine1915-N3)-methyltransferase</fullName>
    </alternativeName>
    <alternativeName>
        <fullName evidence="5">23S rRNA m3Psi1915 methyltransferase</fullName>
    </alternativeName>
    <alternativeName>
        <fullName evidence="5">rRNA (pseudouridine-N3-)-methyltransferase RlmH</fullName>
    </alternativeName>
</protein>
<evidence type="ECO:0000256" key="4">
    <source>
        <dbReference type="ARBA" id="ARBA00038303"/>
    </source>
</evidence>
<organism evidence="6 7">
    <name type="scientific">Thioalkalicoccus limnaeus</name>
    <dbReference type="NCBI Taxonomy" id="120681"/>
    <lineage>
        <taxon>Bacteria</taxon>
        <taxon>Pseudomonadati</taxon>
        <taxon>Pseudomonadota</taxon>
        <taxon>Gammaproteobacteria</taxon>
        <taxon>Chromatiales</taxon>
        <taxon>Chromatiaceae</taxon>
        <taxon>Thioalkalicoccus</taxon>
    </lineage>
</organism>
<dbReference type="NCBIfam" id="NF000986">
    <property type="entry name" value="PRK00103.1-4"/>
    <property type="match status" value="1"/>
</dbReference>
<dbReference type="PIRSF" id="PIRSF004505">
    <property type="entry name" value="MT_bac"/>
    <property type="match status" value="1"/>
</dbReference>
<evidence type="ECO:0000256" key="3">
    <source>
        <dbReference type="ARBA" id="ARBA00022691"/>
    </source>
</evidence>
<comment type="function">
    <text evidence="5">Specifically methylates the pseudouridine at position 1915 (m3Psi1915) in 23S rRNA.</text>
</comment>
<proteinExistence type="inferred from homology"/>
<keyword evidence="1 5" id="KW-0489">Methyltransferase</keyword>
<keyword evidence="5" id="KW-0963">Cytoplasm</keyword>
<dbReference type="RefSeq" id="WP_369665604.1">
    <property type="nucleotide sequence ID" value="NZ_JBDKXB010000002.1"/>
</dbReference>
<evidence type="ECO:0000256" key="5">
    <source>
        <dbReference type="HAMAP-Rule" id="MF_00658"/>
    </source>
</evidence>
<evidence type="ECO:0000256" key="1">
    <source>
        <dbReference type="ARBA" id="ARBA00022603"/>
    </source>
</evidence>
<dbReference type="Pfam" id="PF02590">
    <property type="entry name" value="SPOUT_MTase"/>
    <property type="match status" value="1"/>
</dbReference>
<accession>A0ABV4B9Z7</accession>
<feature type="binding site" evidence="5">
    <location>
        <position position="73"/>
    </location>
    <ligand>
        <name>S-adenosyl-L-methionine</name>
        <dbReference type="ChEBI" id="CHEBI:59789"/>
    </ligand>
</feature>
<dbReference type="InterPro" id="IPR029028">
    <property type="entry name" value="Alpha/beta_knot_MTases"/>
</dbReference>
<keyword evidence="2 5" id="KW-0808">Transferase</keyword>
<dbReference type="HAMAP" id="MF_00658">
    <property type="entry name" value="23SrRNA_methyltr_H"/>
    <property type="match status" value="1"/>
</dbReference>
<dbReference type="EC" id="2.1.1.177" evidence="5"/>